<keyword evidence="3" id="KW-1185">Reference proteome</keyword>
<dbReference type="EMBL" id="JAUHHV010000009">
    <property type="protein sequence ID" value="KAK1411753.1"/>
    <property type="molecule type" value="Genomic_DNA"/>
</dbReference>
<feature type="compositionally biased region" description="Polar residues" evidence="1">
    <location>
        <begin position="59"/>
        <end position="75"/>
    </location>
</feature>
<dbReference type="Proteomes" id="UP001229421">
    <property type="component" value="Unassembled WGS sequence"/>
</dbReference>
<feature type="region of interest" description="Disordered" evidence="1">
    <location>
        <begin position="24"/>
        <end position="77"/>
    </location>
</feature>
<dbReference type="AlphaFoldDB" id="A0AAD8NKT2"/>
<comment type="caution">
    <text evidence="2">The sequence shown here is derived from an EMBL/GenBank/DDBJ whole genome shotgun (WGS) entry which is preliminary data.</text>
</comment>
<reference evidence="2" key="1">
    <citation type="journal article" date="2023" name="bioRxiv">
        <title>Improved chromosome-level genome assembly for marigold (Tagetes erecta).</title>
        <authorList>
            <person name="Jiang F."/>
            <person name="Yuan L."/>
            <person name="Wang S."/>
            <person name="Wang H."/>
            <person name="Xu D."/>
            <person name="Wang A."/>
            <person name="Fan W."/>
        </authorList>
    </citation>
    <scope>NUCLEOTIDE SEQUENCE</scope>
    <source>
        <strain evidence="2">WSJ</strain>
        <tissue evidence="2">Leaf</tissue>
    </source>
</reference>
<gene>
    <name evidence="2" type="ORF">QVD17_32460</name>
</gene>
<evidence type="ECO:0000313" key="2">
    <source>
        <dbReference type="EMBL" id="KAK1411753.1"/>
    </source>
</evidence>
<accession>A0AAD8NKT2</accession>
<protein>
    <submittedName>
        <fullName evidence="2">Uncharacterized protein</fullName>
    </submittedName>
</protein>
<sequence length="109" mass="12339">MIINEHWISATDALVAELLLHLKRSSSSSTPTPTPTPFYPPGWGDRKSRSRSQQHRTDSPSSDLFSANRSLQIDTPQHLKKECELESKLEMTKKTMCMLPDLNETPSDE</sequence>
<organism evidence="2 3">
    <name type="scientific">Tagetes erecta</name>
    <name type="common">African marigold</name>
    <dbReference type="NCBI Taxonomy" id="13708"/>
    <lineage>
        <taxon>Eukaryota</taxon>
        <taxon>Viridiplantae</taxon>
        <taxon>Streptophyta</taxon>
        <taxon>Embryophyta</taxon>
        <taxon>Tracheophyta</taxon>
        <taxon>Spermatophyta</taxon>
        <taxon>Magnoliopsida</taxon>
        <taxon>eudicotyledons</taxon>
        <taxon>Gunneridae</taxon>
        <taxon>Pentapetalae</taxon>
        <taxon>asterids</taxon>
        <taxon>campanulids</taxon>
        <taxon>Asterales</taxon>
        <taxon>Asteraceae</taxon>
        <taxon>Asteroideae</taxon>
        <taxon>Heliantheae alliance</taxon>
        <taxon>Tageteae</taxon>
        <taxon>Tagetes</taxon>
    </lineage>
</organism>
<name>A0AAD8NKT2_TARER</name>
<evidence type="ECO:0000313" key="3">
    <source>
        <dbReference type="Proteomes" id="UP001229421"/>
    </source>
</evidence>
<evidence type="ECO:0000256" key="1">
    <source>
        <dbReference type="SAM" id="MobiDB-lite"/>
    </source>
</evidence>
<proteinExistence type="predicted"/>